<reference evidence="1" key="1">
    <citation type="submission" date="2021-05" db="EMBL/GenBank/DDBJ databases">
        <authorList>
            <person name="Scholz U."/>
            <person name="Mascher M."/>
            <person name="Fiebig A."/>
        </authorList>
    </citation>
    <scope>NUCLEOTIDE SEQUENCE [LARGE SCALE GENOMIC DNA]</scope>
</reference>
<name>A0ACD5XVW7_AVESA</name>
<proteinExistence type="predicted"/>
<sequence length="982" mass="111287">MEVVTGAMGSLLPKLGELLIKEYKLQKGVKKNIGFLQKEMRSMHAALIKVAEVPWDQLDKQVKIWADDVRDLSYDMEDVVDNFLVCVEGSDAAADSHKLKGLMEKMSNLFAKGKARYEIANAIKEIKDRADEVLHLRERYKVDDVVANKAVDPRLLALFKNQKDLIDIEGPRQDIKRLMIGGDGGVSKKQLKIVSICGVGGLGKTTLAKAMYDRLQENFDSCAFVSVGRNPDVKKVFKDILLELDENEGRVDLAILDEAQLIKKLRRLLENRRYFIVIDDVWDLKAWELIECAMVKNNRGSRIIITTRITEVAVKTGHVYKLKPLSHDSSKELFYLRLFGGKEKCPYDQPTEMTNKLLRKCGGVPLAIITIASLLVGKPLEVWPKVYTSIGFGDGVNTDVENMRKILSFSYYDLPWYLRSCLLHLSIYPEDTFIRKDSLIWKWIAEGFVREEQGVSLFETGEGYFSELVNRNMVQPVEDNKNFVICGCRVHDMVLDMICLLSKELNFVNIVDSNGKYSSSKGDTRRLVVQTRVKEEWDPLANTSMLKVRSCYATMCDLGVMPTLSRFQVLRVVAMENCSFKEDRPYHLEHLRRLPQLRYLSFENTPISEIPGEIGYLKFLQTLDLRGTRIKELPQSIGLLRKLKCLRADGNNVGISLPDWIGNLTSLEELCLRITTTTATATAQDDESSIFQLGKLTELRVLICSFTGDLPQQSKKTFVESICKLRKIQVLRFPGLWWSDLDADTWNSYEPPRHLRELFILSGFIRFPVWIRSSPPLNLSTLHMKVHDLEEQDMAALGRLTELRALATMRIPAGMEFPDGSFPKLRKCLINAPFRFLQGSMLGLESITFIVVVRYSKDAYTGFDFISSLGNLPSLRNVRAYIHCSGASAKDVEEVDAAVRQAIDAHPNCPTLSLDRQEEYYQYLHENGEVEEATTSDFGASEEEEAVDAGTLPVRRRTWRDWTCFACLGCGSSSAASPPTSN</sequence>
<dbReference type="EnsemblPlants" id="AVESA.00010b.r2.5AG0861090.1">
    <property type="protein sequence ID" value="AVESA.00010b.r2.5AG0861090.1.CDS"/>
    <property type="gene ID" value="AVESA.00010b.r2.5AG0861090"/>
</dbReference>
<evidence type="ECO:0000313" key="2">
    <source>
        <dbReference type="Proteomes" id="UP001732700"/>
    </source>
</evidence>
<reference evidence="1" key="2">
    <citation type="submission" date="2025-09" db="UniProtKB">
        <authorList>
            <consortium name="EnsemblPlants"/>
        </authorList>
    </citation>
    <scope>IDENTIFICATION</scope>
</reference>
<organism evidence="1 2">
    <name type="scientific">Avena sativa</name>
    <name type="common">Oat</name>
    <dbReference type="NCBI Taxonomy" id="4498"/>
    <lineage>
        <taxon>Eukaryota</taxon>
        <taxon>Viridiplantae</taxon>
        <taxon>Streptophyta</taxon>
        <taxon>Embryophyta</taxon>
        <taxon>Tracheophyta</taxon>
        <taxon>Spermatophyta</taxon>
        <taxon>Magnoliopsida</taxon>
        <taxon>Liliopsida</taxon>
        <taxon>Poales</taxon>
        <taxon>Poaceae</taxon>
        <taxon>BOP clade</taxon>
        <taxon>Pooideae</taxon>
        <taxon>Poodae</taxon>
        <taxon>Poeae</taxon>
        <taxon>Poeae Chloroplast Group 1 (Aveneae type)</taxon>
        <taxon>Aveninae</taxon>
        <taxon>Avena</taxon>
    </lineage>
</organism>
<accession>A0ACD5XVW7</accession>
<protein>
    <submittedName>
        <fullName evidence="1">Uncharacterized protein</fullName>
    </submittedName>
</protein>
<evidence type="ECO:0000313" key="1">
    <source>
        <dbReference type="EnsemblPlants" id="AVESA.00010b.r2.5AG0861090.1.CDS"/>
    </source>
</evidence>
<dbReference type="Proteomes" id="UP001732700">
    <property type="component" value="Chromosome 5A"/>
</dbReference>
<keyword evidence="2" id="KW-1185">Reference proteome</keyword>